<dbReference type="PROSITE" id="PS50011">
    <property type="entry name" value="PROTEIN_KINASE_DOM"/>
    <property type="match status" value="1"/>
</dbReference>
<evidence type="ECO:0000256" key="5">
    <source>
        <dbReference type="PROSITE-ProRule" id="PRU10141"/>
    </source>
</evidence>
<evidence type="ECO:0000256" key="4">
    <source>
        <dbReference type="ARBA" id="ARBA00022840"/>
    </source>
</evidence>
<feature type="binding site" evidence="5">
    <location>
        <position position="115"/>
    </location>
    <ligand>
        <name>ATP</name>
        <dbReference type="ChEBI" id="CHEBI:30616"/>
    </ligand>
</feature>
<comment type="caution">
    <text evidence="8">The sequence shown here is derived from an EMBL/GenBank/DDBJ whole genome shotgun (WGS) entry which is preliminary data.</text>
</comment>
<dbReference type="PROSITE" id="PS00108">
    <property type="entry name" value="PROTEIN_KINASE_ST"/>
    <property type="match status" value="1"/>
</dbReference>
<dbReference type="GO" id="GO:0004674">
    <property type="term" value="F:protein serine/threonine kinase activity"/>
    <property type="evidence" value="ECO:0007669"/>
    <property type="project" value="UniProtKB-EC"/>
</dbReference>
<dbReference type="PROSITE" id="PS00107">
    <property type="entry name" value="PROTEIN_KINASE_ATP"/>
    <property type="match status" value="1"/>
</dbReference>
<dbReference type="SUPFAM" id="SSF56112">
    <property type="entry name" value="Protein kinase-like (PK-like)"/>
    <property type="match status" value="1"/>
</dbReference>
<evidence type="ECO:0000256" key="3">
    <source>
        <dbReference type="ARBA" id="ARBA00022777"/>
    </source>
</evidence>
<evidence type="ECO:0000256" key="2">
    <source>
        <dbReference type="ARBA" id="ARBA00022741"/>
    </source>
</evidence>
<dbReference type="PANTHER" id="PTHR44329">
    <property type="entry name" value="SERINE/THREONINE-PROTEIN KINASE TNNI3K-RELATED"/>
    <property type="match status" value="1"/>
</dbReference>
<gene>
    <name evidence="8" type="primary">stkP</name>
    <name evidence="8" type="ORF">Lrub_0963</name>
</gene>
<dbReference type="Proteomes" id="UP000054608">
    <property type="component" value="Unassembled WGS sequence"/>
</dbReference>
<dbReference type="InterPro" id="IPR017441">
    <property type="entry name" value="Protein_kinase_ATP_BS"/>
</dbReference>
<evidence type="ECO:0000259" key="7">
    <source>
        <dbReference type="PROSITE" id="PS50011"/>
    </source>
</evidence>
<dbReference type="RefSeq" id="WP_058531062.1">
    <property type="nucleotide sequence ID" value="NZ_CAAAIN010000001.1"/>
</dbReference>
<dbReference type="SMART" id="SM00220">
    <property type="entry name" value="S_TKc"/>
    <property type="match status" value="1"/>
</dbReference>
<dbReference type="STRING" id="458.Lrub_0963"/>
<keyword evidence="1 8" id="KW-0808">Transferase</keyword>
<evidence type="ECO:0000313" key="9">
    <source>
        <dbReference type="Proteomes" id="UP000054608"/>
    </source>
</evidence>
<dbReference type="InterPro" id="IPR000719">
    <property type="entry name" value="Prot_kinase_dom"/>
</dbReference>
<dbReference type="Pfam" id="PF00069">
    <property type="entry name" value="Pkinase"/>
    <property type="match status" value="1"/>
</dbReference>
<keyword evidence="4 5" id="KW-0067">ATP-binding</keyword>
<keyword evidence="3 8" id="KW-0418">Kinase</keyword>
<sequence>MPNTNPFTVVELNLSSSKKSDVSQDLPYFELINRSQTHGSVRTESESLPPYFESPEDDQATALSYGKPEKKEVDIELIVTDEGYDPKTKVKIGSGAYSLVYKIQNAKTSKWAAIKEFDEDKTVENDAKILKTLTHKKKATALEGKYTVDFLDRIGLEGKFYLVMEYMPQGDLEGFLSNFKAIPKKNWGAYWKIAYPIMLHCLKGLDFIHSMGIAHRDIKPPNILLTATYEPKFCDFGLAGKLGNPAEAVGSPLYCAPEIVELHRRSQQSRGAKASVVGDLKVEASADYFALSLTFWELAARDEVYEGDMEQLYQNRVVKGERYDLPENCPVKVSTIIQSLWYQDPAKRHIPTGLDEQKDLSPK</sequence>
<dbReference type="Gene3D" id="1.10.510.10">
    <property type="entry name" value="Transferase(Phosphotransferase) domain 1"/>
    <property type="match status" value="1"/>
</dbReference>
<feature type="region of interest" description="Disordered" evidence="6">
    <location>
        <begin position="34"/>
        <end position="59"/>
    </location>
</feature>
<dbReference type="InterPro" id="IPR051681">
    <property type="entry name" value="Ser/Thr_Kinases-Pseudokinases"/>
</dbReference>
<evidence type="ECO:0000313" key="8">
    <source>
        <dbReference type="EMBL" id="KTD48612.1"/>
    </source>
</evidence>
<proteinExistence type="predicted"/>
<keyword evidence="9" id="KW-1185">Reference proteome</keyword>
<keyword evidence="2 5" id="KW-0547">Nucleotide-binding</keyword>
<protein>
    <submittedName>
        <fullName evidence="8">Serine/threonine-protein kinase StkP</fullName>
        <ecNumber evidence="8">2.7.11.1</ecNumber>
    </submittedName>
</protein>
<feature type="domain" description="Protein kinase" evidence="7">
    <location>
        <begin position="86"/>
        <end position="360"/>
    </location>
</feature>
<accession>A0A0W0XW63</accession>
<dbReference type="PANTHER" id="PTHR44329:SF288">
    <property type="entry name" value="MITOGEN-ACTIVATED PROTEIN KINASE KINASE KINASE 20"/>
    <property type="match status" value="1"/>
</dbReference>
<dbReference type="EC" id="2.7.11.1" evidence="8"/>
<organism evidence="8 9">
    <name type="scientific">Legionella rubrilucens</name>
    <dbReference type="NCBI Taxonomy" id="458"/>
    <lineage>
        <taxon>Bacteria</taxon>
        <taxon>Pseudomonadati</taxon>
        <taxon>Pseudomonadota</taxon>
        <taxon>Gammaproteobacteria</taxon>
        <taxon>Legionellales</taxon>
        <taxon>Legionellaceae</taxon>
        <taxon>Legionella</taxon>
    </lineage>
</organism>
<dbReference type="OrthoDB" id="9801841at2"/>
<dbReference type="EMBL" id="LNYT01000007">
    <property type="protein sequence ID" value="KTD48612.1"/>
    <property type="molecule type" value="Genomic_DNA"/>
</dbReference>
<dbReference type="InterPro" id="IPR008271">
    <property type="entry name" value="Ser/Thr_kinase_AS"/>
</dbReference>
<dbReference type="PATRIC" id="fig|458.5.peg.998"/>
<dbReference type="InterPro" id="IPR011009">
    <property type="entry name" value="Kinase-like_dom_sf"/>
</dbReference>
<reference evidence="8 9" key="1">
    <citation type="submission" date="2015-11" db="EMBL/GenBank/DDBJ databases">
        <title>Genomic analysis of 38 Legionella species identifies large and diverse effector repertoires.</title>
        <authorList>
            <person name="Burstein D."/>
            <person name="Amaro F."/>
            <person name="Zusman T."/>
            <person name="Lifshitz Z."/>
            <person name="Cohen O."/>
            <person name="Gilbert J.A."/>
            <person name="Pupko T."/>
            <person name="Shuman H.A."/>
            <person name="Segal G."/>
        </authorList>
    </citation>
    <scope>NUCLEOTIDE SEQUENCE [LARGE SCALE GENOMIC DNA]</scope>
    <source>
        <strain evidence="8 9">WA-270A-C2</strain>
    </source>
</reference>
<name>A0A0W0XW63_9GAMM</name>
<dbReference type="AlphaFoldDB" id="A0A0W0XW63"/>
<evidence type="ECO:0000256" key="1">
    <source>
        <dbReference type="ARBA" id="ARBA00022679"/>
    </source>
</evidence>
<evidence type="ECO:0000256" key="6">
    <source>
        <dbReference type="SAM" id="MobiDB-lite"/>
    </source>
</evidence>
<dbReference type="GO" id="GO:0005524">
    <property type="term" value="F:ATP binding"/>
    <property type="evidence" value="ECO:0007669"/>
    <property type="project" value="UniProtKB-UniRule"/>
</dbReference>